<dbReference type="InterPro" id="IPR011992">
    <property type="entry name" value="EF-hand-dom_pair"/>
</dbReference>
<gene>
    <name evidence="6" type="ORF">SELO1098_LOCUS31733</name>
</gene>
<organism evidence="6">
    <name type="scientific">Spumella elongata</name>
    <dbReference type="NCBI Taxonomy" id="89044"/>
    <lineage>
        <taxon>Eukaryota</taxon>
        <taxon>Sar</taxon>
        <taxon>Stramenopiles</taxon>
        <taxon>Ochrophyta</taxon>
        <taxon>Chrysophyceae</taxon>
        <taxon>Chromulinales</taxon>
        <taxon>Chromulinaceae</taxon>
        <taxon>Spumella</taxon>
    </lineage>
</organism>
<name>A0A7S3HS01_9STRA</name>
<keyword evidence="2" id="KW-0677">Repeat</keyword>
<keyword evidence="1" id="KW-0479">Metal-binding</keyword>
<protein>
    <recommendedName>
        <fullName evidence="5">EF-hand domain-containing protein</fullName>
    </recommendedName>
</protein>
<feature type="domain" description="EF-hand" evidence="5">
    <location>
        <begin position="65"/>
        <end position="94"/>
    </location>
</feature>
<dbReference type="InterPro" id="IPR002048">
    <property type="entry name" value="EF_hand_dom"/>
</dbReference>
<evidence type="ECO:0000256" key="3">
    <source>
        <dbReference type="ARBA" id="ARBA00022837"/>
    </source>
</evidence>
<reference evidence="6" key="1">
    <citation type="submission" date="2021-01" db="EMBL/GenBank/DDBJ databases">
        <authorList>
            <person name="Corre E."/>
            <person name="Pelletier E."/>
            <person name="Niang G."/>
            <person name="Scheremetjew M."/>
            <person name="Finn R."/>
            <person name="Kale V."/>
            <person name="Holt S."/>
            <person name="Cochrane G."/>
            <person name="Meng A."/>
            <person name="Brown T."/>
            <person name="Cohen L."/>
        </authorList>
    </citation>
    <scope>NUCLEOTIDE SEQUENCE</scope>
    <source>
        <strain evidence="6">CCAP 955/1</strain>
    </source>
</reference>
<dbReference type="PANTHER" id="PTHR45942">
    <property type="entry name" value="PROTEIN PHOSPATASE 3 REGULATORY SUBUNIT B ALPHA ISOFORM TYPE 1"/>
    <property type="match status" value="1"/>
</dbReference>
<evidence type="ECO:0000256" key="1">
    <source>
        <dbReference type="ARBA" id="ARBA00022723"/>
    </source>
</evidence>
<dbReference type="PROSITE" id="PS50222">
    <property type="entry name" value="EF_HAND_2"/>
    <property type="match status" value="3"/>
</dbReference>
<dbReference type="SMART" id="SM00054">
    <property type="entry name" value="EFh"/>
    <property type="match status" value="3"/>
</dbReference>
<dbReference type="EMBL" id="HBIC01061847">
    <property type="protein sequence ID" value="CAE0302875.1"/>
    <property type="molecule type" value="Transcribed_RNA"/>
</dbReference>
<keyword evidence="3" id="KW-0106">Calcium</keyword>
<dbReference type="PROSITE" id="PS00018">
    <property type="entry name" value="EF_HAND_1"/>
    <property type="match status" value="3"/>
</dbReference>
<evidence type="ECO:0000313" key="6">
    <source>
        <dbReference type="EMBL" id="CAE0302875.1"/>
    </source>
</evidence>
<evidence type="ECO:0000256" key="4">
    <source>
        <dbReference type="SAM" id="MobiDB-lite"/>
    </source>
</evidence>
<feature type="domain" description="EF-hand" evidence="5">
    <location>
        <begin position="95"/>
        <end position="130"/>
    </location>
</feature>
<feature type="domain" description="EF-hand" evidence="5">
    <location>
        <begin position="27"/>
        <end position="62"/>
    </location>
</feature>
<dbReference type="SUPFAM" id="SSF47473">
    <property type="entry name" value="EF-hand"/>
    <property type="match status" value="1"/>
</dbReference>
<dbReference type="InterPro" id="IPR018247">
    <property type="entry name" value="EF_Hand_1_Ca_BS"/>
</dbReference>
<dbReference type="CDD" id="cd00051">
    <property type="entry name" value="EFh"/>
    <property type="match status" value="1"/>
</dbReference>
<accession>A0A7S3HS01</accession>
<dbReference type="Gene3D" id="1.10.238.10">
    <property type="entry name" value="EF-hand"/>
    <property type="match status" value="1"/>
</dbReference>
<dbReference type="GO" id="GO:0005509">
    <property type="term" value="F:calcium ion binding"/>
    <property type="evidence" value="ECO:0007669"/>
    <property type="project" value="InterPro"/>
</dbReference>
<evidence type="ECO:0000259" key="5">
    <source>
        <dbReference type="PROSITE" id="PS50222"/>
    </source>
</evidence>
<evidence type="ECO:0000256" key="2">
    <source>
        <dbReference type="ARBA" id="ARBA00022737"/>
    </source>
</evidence>
<proteinExistence type="predicted"/>
<sequence length="324" mass="36532">MGASGSVTSNINKDWMAIFNAMQFTNAEISVFYEMFVTVDSDHSGSIEIAELLDFLQIEGSMFTERIFSAFDKDGTGKIDFFEFVVSLWKFCALGKESISVFAFDLYDTDCDGALTETEVKVMFHDLYWYGSKAVEDEASRRALKDLLSLGEGTITIEGFRPFCQINTVLMLPLLTVQSKLRTTAMGTDFWEKMSNRTLELKKGKFVTLRELLVQPEDRALFYHLLFDRTNHRGLRQRMQELLDKAEHTVLLTSSHHHNFLTSPEISDLPVQQQPHNGEGTKLFSSFYEKKRKASTTTLATGIISANGSGRTEANPSPVVSPSH</sequence>
<dbReference type="AlphaFoldDB" id="A0A7S3HS01"/>
<feature type="region of interest" description="Disordered" evidence="4">
    <location>
        <begin position="304"/>
        <end position="324"/>
    </location>
</feature>
<dbReference type="Pfam" id="PF13499">
    <property type="entry name" value="EF-hand_7"/>
    <property type="match status" value="1"/>
</dbReference>